<dbReference type="Pfam" id="PF10646">
    <property type="entry name" value="Germane"/>
    <property type="match status" value="1"/>
</dbReference>
<keyword evidence="1" id="KW-0472">Membrane</keyword>
<keyword evidence="1" id="KW-0812">Transmembrane</keyword>
<comment type="caution">
    <text evidence="3">The sequence shown here is derived from an EMBL/GenBank/DDBJ whole genome shotgun (WGS) entry which is preliminary data.</text>
</comment>
<dbReference type="AlphaFoldDB" id="A0A956NFY3"/>
<proteinExistence type="predicted"/>
<evidence type="ECO:0000313" key="4">
    <source>
        <dbReference type="Proteomes" id="UP000739538"/>
    </source>
</evidence>
<protein>
    <submittedName>
        <fullName evidence="3">GerMN domain-containing protein</fullName>
    </submittedName>
</protein>
<dbReference type="Proteomes" id="UP000739538">
    <property type="component" value="Unassembled WGS sequence"/>
</dbReference>
<evidence type="ECO:0000313" key="3">
    <source>
        <dbReference type="EMBL" id="MCA9758650.1"/>
    </source>
</evidence>
<dbReference type="EMBL" id="JAGQHS010000196">
    <property type="protein sequence ID" value="MCA9758650.1"/>
    <property type="molecule type" value="Genomic_DNA"/>
</dbReference>
<evidence type="ECO:0000256" key="1">
    <source>
        <dbReference type="SAM" id="Phobius"/>
    </source>
</evidence>
<feature type="transmembrane region" description="Helical" evidence="1">
    <location>
        <begin position="28"/>
        <end position="44"/>
    </location>
</feature>
<evidence type="ECO:0000259" key="2">
    <source>
        <dbReference type="SMART" id="SM00909"/>
    </source>
</evidence>
<dbReference type="SMART" id="SM00909">
    <property type="entry name" value="Germane"/>
    <property type="match status" value="1"/>
</dbReference>
<gene>
    <name evidence="3" type="ORF">KDA27_22835</name>
</gene>
<sequence length="212" mass="23457">MSLGRGKPKKTKDGEASAKKGGFHWKRWAFFFAFVIIAGGAIWFDQHRVEPQIAEIPRAFDTAPATDRSDFVTLYFGDTEQVGLRPELRTIGAGESLEARMQACVRELAAGSLEGGLAVLPPQTRLRGAFLDTWGVAYLDFTRDILGRRAPDDGEEWLVVAAIVRTMCDNFSEVRAVRLLIDGEMVVSLGGYMDLEEPLRAEEFQDAVSARS</sequence>
<dbReference type="InterPro" id="IPR019606">
    <property type="entry name" value="GerMN"/>
</dbReference>
<feature type="domain" description="GerMN" evidence="2">
    <location>
        <begin position="101"/>
        <end position="190"/>
    </location>
</feature>
<reference evidence="3" key="1">
    <citation type="submission" date="2020-04" db="EMBL/GenBank/DDBJ databases">
        <authorList>
            <person name="Zhang T."/>
        </authorList>
    </citation>
    <scope>NUCLEOTIDE SEQUENCE</scope>
    <source>
        <strain evidence="3">HKST-UBA02</strain>
    </source>
</reference>
<keyword evidence="1" id="KW-1133">Transmembrane helix</keyword>
<organism evidence="3 4">
    <name type="scientific">Eiseniibacteriota bacterium</name>
    <dbReference type="NCBI Taxonomy" id="2212470"/>
    <lineage>
        <taxon>Bacteria</taxon>
        <taxon>Candidatus Eiseniibacteriota</taxon>
    </lineage>
</organism>
<reference evidence="3" key="2">
    <citation type="journal article" date="2021" name="Microbiome">
        <title>Successional dynamics and alternative stable states in a saline activated sludge microbial community over 9 years.</title>
        <authorList>
            <person name="Wang Y."/>
            <person name="Ye J."/>
            <person name="Ju F."/>
            <person name="Liu L."/>
            <person name="Boyd J.A."/>
            <person name="Deng Y."/>
            <person name="Parks D.H."/>
            <person name="Jiang X."/>
            <person name="Yin X."/>
            <person name="Woodcroft B.J."/>
            <person name="Tyson G.W."/>
            <person name="Hugenholtz P."/>
            <person name="Polz M.F."/>
            <person name="Zhang T."/>
        </authorList>
    </citation>
    <scope>NUCLEOTIDE SEQUENCE</scope>
    <source>
        <strain evidence="3">HKST-UBA02</strain>
    </source>
</reference>
<name>A0A956NFY3_UNCEI</name>
<accession>A0A956NFY3</accession>